<keyword evidence="2" id="KW-1185">Reference proteome</keyword>
<dbReference type="Proteomes" id="UP000809829">
    <property type="component" value="Unassembled WGS sequence"/>
</dbReference>
<sequence length="235" mass="26814">MLIIGDSIKLDRKITDNIQTGFYNGKVVPCLCYQGEYIKEVNGNTEYIHENLQEIIEEVIISKNVIENVSNPSFLVTRQIGTDNPNSTLPKDKPQTRVSLIYVENNQIRVWTPTNKEIIQDLKYLCGHAGKEYMTVFKEINNKLSIRRDFSIQGLLENYFDDMSLGIYLKGYAGTVIRGSFGDHKLPVAAFFALIKNILISEDMRFDGCHHLGRYRFQLAALDYVLGNKPIEAVL</sequence>
<protein>
    <submittedName>
        <fullName evidence="1">Uncharacterized protein</fullName>
    </submittedName>
</protein>
<dbReference type="RefSeq" id="WP_205185078.1">
    <property type="nucleotide sequence ID" value="NZ_JAFBFC010000002.1"/>
</dbReference>
<evidence type="ECO:0000313" key="2">
    <source>
        <dbReference type="Proteomes" id="UP000809829"/>
    </source>
</evidence>
<comment type="caution">
    <text evidence="1">The sequence shown here is derived from an EMBL/GenBank/DDBJ whole genome shotgun (WGS) entry which is preliminary data.</text>
</comment>
<reference evidence="1 2" key="1">
    <citation type="submission" date="2021-01" db="EMBL/GenBank/DDBJ databases">
        <title>Genomic Encyclopedia of Type Strains, Phase IV (KMG-IV): sequencing the most valuable type-strain genomes for metagenomic binning, comparative biology and taxonomic classification.</title>
        <authorList>
            <person name="Goeker M."/>
        </authorList>
    </citation>
    <scope>NUCLEOTIDE SEQUENCE [LARGE SCALE GENOMIC DNA]</scope>
    <source>
        <strain evidence="1 2">DSM 104297</strain>
    </source>
</reference>
<dbReference type="EMBL" id="JAFBFC010000002">
    <property type="protein sequence ID" value="MBM7702302.1"/>
    <property type="molecule type" value="Genomic_DNA"/>
</dbReference>
<evidence type="ECO:0000313" key="1">
    <source>
        <dbReference type="EMBL" id="MBM7702302.1"/>
    </source>
</evidence>
<organism evidence="1 2">
    <name type="scientific">Priestia iocasae</name>
    <dbReference type="NCBI Taxonomy" id="2291674"/>
    <lineage>
        <taxon>Bacteria</taxon>
        <taxon>Bacillati</taxon>
        <taxon>Bacillota</taxon>
        <taxon>Bacilli</taxon>
        <taxon>Bacillales</taxon>
        <taxon>Bacillaceae</taxon>
        <taxon>Priestia</taxon>
    </lineage>
</organism>
<proteinExistence type="predicted"/>
<accession>A0ABS2QS99</accession>
<name>A0ABS2QS99_9BACI</name>
<gene>
    <name evidence="1" type="ORF">JOC83_001136</name>
</gene>